<feature type="domain" description="Rho-GAP" evidence="8">
    <location>
        <begin position="430"/>
        <end position="622"/>
    </location>
</feature>
<dbReference type="SUPFAM" id="SSF51045">
    <property type="entry name" value="WW domain"/>
    <property type="match status" value="2"/>
</dbReference>
<dbReference type="InterPro" id="IPR011993">
    <property type="entry name" value="PH-like_dom_sf"/>
</dbReference>
<feature type="domain" description="WW" evidence="7">
    <location>
        <begin position="132"/>
        <end position="165"/>
    </location>
</feature>
<dbReference type="SUPFAM" id="SSF50044">
    <property type="entry name" value="SH3-domain"/>
    <property type="match status" value="1"/>
</dbReference>
<dbReference type="InterPro" id="IPR008936">
    <property type="entry name" value="Rho_GTPase_activation_prot"/>
</dbReference>
<dbReference type="InterPro" id="IPR001452">
    <property type="entry name" value="SH3_domain"/>
</dbReference>
<evidence type="ECO:0000256" key="3">
    <source>
        <dbReference type="PROSITE-ProRule" id="PRU00192"/>
    </source>
</evidence>
<dbReference type="PROSITE" id="PS50003">
    <property type="entry name" value="PH_DOMAIN"/>
    <property type="match status" value="1"/>
</dbReference>
<feature type="region of interest" description="Disordered" evidence="4">
    <location>
        <begin position="370"/>
        <end position="407"/>
    </location>
</feature>
<dbReference type="GO" id="GO:0005737">
    <property type="term" value="C:cytoplasm"/>
    <property type="evidence" value="ECO:0007669"/>
    <property type="project" value="TreeGrafter"/>
</dbReference>
<name>A0A1Y1WWK5_9FUNG</name>
<dbReference type="Gene3D" id="2.20.70.10">
    <property type="match status" value="2"/>
</dbReference>
<evidence type="ECO:0000256" key="1">
    <source>
        <dbReference type="ARBA" id="ARBA00022443"/>
    </source>
</evidence>
<feature type="region of interest" description="Disordered" evidence="4">
    <location>
        <begin position="203"/>
        <end position="224"/>
    </location>
</feature>
<dbReference type="Gene3D" id="2.30.29.30">
    <property type="entry name" value="Pleckstrin-homology domain (PH domain)/Phosphotyrosine-binding domain (PTB)"/>
    <property type="match status" value="1"/>
</dbReference>
<dbReference type="GO" id="GO:0005096">
    <property type="term" value="F:GTPase activator activity"/>
    <property type="evidence" value="ECO:0007669"/>
    <property type="project" value="UniProtKB-KW"/>
</dbReference>
<dbReference type="GO" id="GO:0007165">
    <property type="term" value="P:signal transduction"/>
    <property type="evidence" value="ECO:0007669"/>
    <property type="project" value="InterPro"/>
</dbReference>
<feature type="domain" description="PH" evidence="6">
    <location>
        <begin position="240"/>
        <end position="344"/>
    </location>
</feature>
<organism evidence="9 10">
    <name type="scientific">Anaeromyces robustus</name>
    <dbReference type="NCBI Taxonomy" id="1754192"/>
    <lineage>
        <taxon>Eukaryota</taxon>
        <taxon>Fungi</taxon>
        <taxon>Fungi incertae sedis</taxon>
        <taxon>Chytridiomycota</taxon>
        <taxon>Chytridiomycota incertae sedis</taxon>
        <taxon>Neocallimastigomycetes</taxon>
        <taxon>Neocallimastigales</taxon>
        <taxon>Neocallimastigaceae</taxon>
        <taxon>Anaeromyces</taxon>
    </lineage>
</organism>
<comment type="caution">
    <text evidence="9">The sequence shown here is derived from an EMBL/GenBank/DDBJ whole genome shotgun (WGS) entry which is preliminary data.</text>
</comment>
<keyword evidence="1 3" id="KW-0728">SH3 domain</keyword>
<dbReference type="InterPro" id="IPR036020">
    <property type="entry name" value="WW_dom_sf"/>
</dbReference>
<dbReference type="SMART" id="SM00326">
    <property type="entry name" value="SH3"/>
    <property type="match status" value="1"/>
</dbReference>
<evidence type="ECO:0000259" key="7">
    <source>
        <dbReference type="PROSITE" id="PS50020"/>
    </source>
</evidence>
<evidence type="ECO:0000313" key="10">
    <source>
        <dbReference type="Proteomes" id="UP000193944"/>
    </source>
</evidence>
<reference evidence="9 10" key="2">
    <citation type="submission" date="2016-08" db="EMBL/GenBank/DDBJ databases">
        <title>Pervasive Adenine N6-methylation of Active Genes in Fungi.</title>
        <authorList>
            <consortium name="DOE Joint Genome Institute"/>
            <person name="Mondo S.J."/>
            <person name="Dannebaum R.O."/>
            <person name="Kuo R.C."/>
            <person name="Labutti K."/>
            <person name="Haridas S."/>
            <person name="Kuo A."/>
            <person name="Salamov A."/>
            <person name="Ahrendt S.R."/>
            <person name="Lipzen A."/>
            <person name="Sullivan W."/>
            <person name="Andreopoulos W.B."/>
            <person name="Clum A."/>
            <person name="Lindquist E."/>
            <person name="Daum C."/>
            <person name="Ramamoorthy G.K."/>
            <person name="Gryganskyi A."/>
            <person name="Culley D."/>
            <person name="Magnuson J.K."/>
            <person name="James T.Y."/>
            <person name="O'Malley M.A."/>
            <person name="Stajich J.E."/>
            <person name="Spatafora J.W."/>
            <person name="Visel A."/>
            <person name="Grigoriev I.V."/>
        </authorList>
    </citation>
    <scope>NUCLEOTIDE SEQUENCE [LARGE SCALE GENOMIC DNA]</scope>
    <source>
        <strain evidence="9 10">S4</strain>
    </source>
</reference>
<dbReference type="CDD" id="cd00201">
    <property type="entry name" value="WW"/>
    <property type="match status" value="2"/>
</dbReference>
<dbReference type="SMART" id="SM00324">
    <property type="entry name" value="RhoGAP"/>
    <property type="match status" value="1"/>
</dbReference>
<keyword evidence="10" id="KW-1185">Reference proteome</keyword>
<dbReference type="InterPro" id="IPR001849">
    <property type="entry name" value="PH_domain"/>
</dbReference>
<dbReference type="SUPFAM" id="SSF50729">
    <property type="entry name" value="PH domain-like"/>
    <property type="match status" value="1"/>
</dbReference>
<dbReference type="PROSITE" id="PS01159">
    <property type="entry name" value="WW_DOMAIN_1"/>
    <property type="match status" value="1"/>
</dbReference>
<feature type="compositionally biased region" description="Basic and acidic residues" evidence="4">
    <location>
        <begin position="370"/>
        <end position="400"/>
    </location>
</feature>
<dbReference type="PROSITE" id="PS50002">
    <property type="entry name" value="SH3"/>
    <property type="match status" value="1"/>
</dbReference>
<evidence type="ECO:0000259" key="6">
    <source>
        <dbReference type="PROSITE" id="PS50003"/>
    </source>
</evidence>
<feature type="compositionally biased region" description="Basic and acidic residues" evidence="4">
    <location>
        <begin position="203"/>
        <end position="223"/>
    </location>
</feature>
<dbReference type="STRING" id="1754192.A0A1Y1WWK5"/>
<reference evidence="9 10" key="1">
    <citation type="submission" date="2016-08" db="EMBL/GenBank/DDBJ databases">
        <title>A Parts List for Fungal Cellulosomes Revealed by Comparative Genomics.</title>
        <authorList>
            <consortium name="DOE Joint Genome Institute"/>
            <person name="Haitjema C.H."/>
            <person name="Gilmore S.P."/>
            <person name="Henske J.K."/>
            <person name="Solomon K.V."/>
            <person name="De Groot R."/>
            <person name="Kuo A."/>
            <person name="Mondo S.J."/>
            <person name="Salamov A.A."/>
            <person name="Labutti K."/>
            <person name="Zhao Z."/>
            <person name="Chiniquy J."/>
            <person name="Barry K."/>
            <person name="Brewer H.M."/>
            <person name="Purvine S.O."/>
            <person name="Wright A.T."/>
            <person name="Boxma B."/>
            <person name="Van Alen T."/>
            <person name="Hackstein J.H."/>
            <person name="Baker S.E."/>
            <person name="Grigoriev I.V."/>
            <person name="O'Malley M.A."/>
        </authorList>
    </citation>
    <scope>NUCLEOTIDE SEQUENCE [LARGE SCALE GENOMIC DNA]</scope>
    <source>
        <strain evidence="9 10">S4</strain>
    </source>
</reference>
<dbReference type="InterPro" id="IPR000198">
    <property type="entry name" value="RhoGAP_dom"/>
</dbReference>
<dbReference type="SUPFAM" id="SSF48350">
    <property type="entry name" value="GTPase activation domain, GAP"/>
    <property type="match status" value="1"/>
</dbReference>
<dbReference type="PROSITE" id="PS50020">
    <property type="entry name" value="WW_DOMAIN_2"/>
    <property type="match status" value="2"/>
</dbReference>
<protein>
    <submittedName>
        <fullName evidence="9">RhoGAP-domain-containing protein</fullName>
    </submittedName>
</protein>
<dbReference type="InterPro" id="IPR050729">
    <property type="entry name" value="Rho-GAP"/>
</dbReference>
<evidence type="ECO:0000256" key="2">
    <source>
        <dbReference type="ARBA" id="ARBA00022468"/>
    </source>
</evidence>
<evidence type="ECO:0000259" key="5">
    <source>
        <dbReference type="PROSITE" id="PS50002"/>
    </source>
</evidence>
<dbReference type="AlphaFoldDB" id="A0A1Y1WWK5"/>
<proteinExistence type="predicted"/>
<dbReference type="Pfam" id="PF00018">
    <property type="entry name" value="SH3_1"/>
    <property type="match status" value="1"/>
</dbReference>
<dbReference type="PRINTS" id="PR00452">
    <property type="entry name" value="SH3DOMAIN"/>
</dbReference>
<dbReference type="Pfam" id="PF00620">
    <property type="entry name" value="RhoGAP"/>
    <property type="match status" value="1"/>
</dbReference>
<gene>
    <name evidence="9" type="ORF">BCR32DRAFT_282786</name>
</gene>
<dbReference type="Gene3D" id="1.10.555.10">
    <property type="entry name" value="Rho GTPase activation protein"/>
    <property type="match status" value="1"/>
</dbReference>
<dbReference type="OrthoDB" id="79452at2759"/>
<evidence type="ECO:0000256" key="4">
    <source>
        <dbReference type="SAM" id="MobiDB-lite"/>
    </source>
</evidence>
<feature type="domain" description="WW" evidence="7">
    <location>
        <begin position="174"/>
        <end position="206"/>
    </location>
</feature>
<dbReference type="PANTHER" id="PTHR23176:SF129">
    <property type="entry name" value="RHO GTPASE ACTIVATING PROTEIN AT 16F, ISOFORM E-RELATED"/>
    <property type="match status" value="1"/>
</dbReference>
<sequence length="627" mass="72328">MQSVEKPRYACAQWDYEAIEDNELTFKTGDYIEIVSTENEDWWEGIINGFQGYFPANRVEEVTNEELEIVTESINSRRNTIEQRDESFSPVVENNYSYGTAEDEPISPLSPISDGVDSQDKQEFNMSSIIQSQLPDNWTVEYDPSGKIYYRNALTNEVSWELPVYNSKIEEYEEDLPYGWKAEYNDGNVYYYNIYTNETSWDKPKKTYEEPESTKLEESKETTEPDLSNNKIRFNLPIERIKRSGKLAIKYEKGSAKFSWKQCFIILCGGVLLIYKNINGKLSEIIPAGFVKIKNCTVERASKNVTKKKNALIINSTAGEVILLFCDTDSDVVSWINDIKQCAEDPNDDSDIIEMLNAATAKVIGGSKKFKEKEKDKDKEKEKPEKVKKNSQDATNDDKHKNKKFGKIFGNNKKSECQNEILNDYLIFGGTLEEQVSKEGTKIPKIVEECIREIEKRGVETEGIYRLSGNTAVVNRLKAMYNRGEPISFDEDDIDLPVLASLIKLYFRELKDTLIPTRMYENFMSALRNDNHDEKLYQLSDLIHQLPQVNYDVLSFLMKHLKHVSEFSDQNKMEINNLAIVFGPTLISRSTDKDAVSTTLIADMSYQNRLIECIITYEDWFFQNDEN</sequence>
<dbReference type="SMART" id="SM00456">
    <property type="entry name" value="WW"/>
    <property type="match status" value="2"/>
</dbReference>
<dbReference type="Pfam" id="PF00397">
    <property type="entry name" value="WW"/>
    <property type="match status" value="1"/>
</dbReference>
<dbReference type="Pfam" id="PF00169">
    <property type="entry name" value="PH"/>
    <property type="match status" value="1"/>
</dbReference>
<dbReference type="SMART" id="SM00233">
    <property type="entry name" value="PH"/>
    <property type="match status" value="1"/>
</dbReference>
<accession>A0A1Y1WWK5</accession>
<evidence type="ECO:0000313" key="9">
    <source>
        <dbReference type="EMBL" id="ORX77910.1"/>
    </source>
</evidence>
<keyword evidence="2" id="KW-0343">GTPase activation</keyword>
<feature type="domain" description="SH3" evidence="5">
    <location>
        <begin position="5"/>
        <end position="64"/>
    </location>
</feature>
<dbReference type="PROSITE" id="PS50238">
    <property type="entry name" value="RHOGAP"/>
    <property type="match status" value="1"/>
</dbReference>
<dbReference type="CDD" id="cd00174">
    <property type="entry name" value="SH3"/>
    <property type="match status" value="1"/>
</dbReference>
<evidence type="ECO:0000259" key="8">
    <source>
        <dbReference type="PROSITE" id="PS50238"/>
    </source>
</evidence>
<dbReference type="PANTHER" id="PTHR23176">
    <property type="entry name" value="RHO/RAC/CDC GTPASE-ACTIVATING PROTEIN"/>
    <property type="match status" value="1"/>
</dbReference>
<dbReference type="EMBL" id="MCFG01000230">
    <property type="protein sequence ID" value="ORX77910.1"/>
    <property type="molecule type" value="Genomic_DNA"/>
</dbReference>
<dbReference type="InterPro" id="IPR001202">
    <property type="entry name" value="WW_dom"/>
</dbReference>
<dbReference type="InterPro" id="IPR036028">
    <property type="entry name" value="SH3-like_dom_sf"/>
</dbReference>
<dbReference type="Proteomes" id="UP000193944">
    <property type="component" value="Unassembled WGS sequence"/>
</dbReference>
<dbReference type="Gene3D" id="2.30.30.40">
    <property type="entry name" value="SH3 Domains"/>
    <property type="match status" value="1"/>
</dbReference>